<dbReference type="SUPFAM" id="SSF53850">
    <property type="entry name" value="Periplasmic binding protein-like II"/>
    <property type="match status" value="1"/>
</dbReference>
<dbReference type="Proteomes" id="UP000266340">
    <property type="component" value="Unassembled WGS sequence"/>
</dbReference>
<dbReference type="GO" id="GO:1904680">
    <property type="term" value="F:peptide transmembrane transporter activity"/>
    <property type="evidence" value="ECO:0007669"/>
    <property type="project" value="TreeGrafter"/>
</dbReference>
<name>A0A398CJU1_9BACL</name>
<dbReference type="AlphaFoldDB" id="A0A398CJU1"/>
<dbReference type="GO" id="GO:0015833">
    <property type="term" value="P:peptide transport"/>
    <property type="evidence" value="ECO:0007669"/>
    <property type="project" value="TreeGrafter"/>
</dbReference>
<comment type="similarity">
    <text evidence="1">Belongs to the bacterial solute-binding protein 5 family.</text>
</comment>
<dbReference type="CDD" id="cd08492">
    <property type="entry name" value="PBP2_NikA_DppA_OppA_like_15"/>
    <property type="match status" value="1"/>
</dbReference>
<proteinExistence type="inferred from homology"/>
<evidence type="ECO:0000256" key="4">
    <source>
        <dbReference type="SAM" id="MobiDB-lite"/>
    </source>
</evidence>
<feature type="domain" description="Solute-binding protein family 5" evidence="6">
    <location>
        <begin position="109"/>
        <end position="483"/>
    </location>
</feature>
<accession>A0A398CJU1</accession>
<dbReference type="Gene3D" id="3.10.105.10">
    <property type="entry name" value="Dipeptide-binding Protein, Domain 3"/>
    <property type="match status" value="1"/>
</dbReference>
<organism evidence="7 8">
    <name type="scientific">Cohnella faecalis</name>
    <dbReference type="NCBI Taxonomy" id="2315694"/>
    <lineage>
        <taxon>Bacteria</taxon>
        <taxon>Bacillati</taxon>
        <taxon>Bacillota</taxon>
        <taxon>Bacilli</taxon>
        <taxon>Bacillales</taxon>
        <taxon>Paenibacillaceae</taxon>
        <taxon>Cohnella</taxon>
    </lineage>
</organism>
<keyword evidence="3 5" id="KW-0732">Signal</keyword>
<dbReference type="PROSITE" id="PS51257">
    <property type="entry name" value="PROKAR_LIPOPROTEIN"/>
    <property type="match status" value="1"/>
</dbReference>
<evidence type="ECO:0000256" key="2">
    <source>
        <dbReference type="ARBA" id="ARBA00022448"/>
    </source>
</evidence>
<comment type="caution">
    <text evidence="7">The sequence shown here is derived from an EMBL/GenBank/DDBJ whole genome shotgun (WGS) entry which is preliminary data.</text>
</comment>
<dbReference type="Pfam" id="PF00496">
    <property type="entry name" value="SBP_bac_5"/>
    <property type="match status" value="1"/>
</dbReference>
<dbReference type="InterPro" id="IPR000914">
    <property type="entry name" value="SBP_5_dom"/>
</dbReference>
<evidence type="ECO:0000256" key="5">
    <source>
        <dbReference type="SAM" id="SignalP"/>
    </source>
</evidence>
<dbReference type="OrthoDB" id="9796817at2"/>
<evidence type="ECO:0000256" key="3">
    <source>
        <dbReference type="ARBA" id="ARBA00022729"/>
    </source>
</evidence>
<gene>
    <name evidence="7" type="ORF">D3H35_22130</name>
</gene>
<dbReference type="InterPro" id="IPR030678">
    <property type="entry name" value="Peptide/Ni-bd"/>
</dbReference>
<keyword evidence="8" id="KW-1185">Reference proteome</keyword>
<feature type="chain" id="PRO_5038862467" evidence="5">
    <location>
        <begin position="26"/>
        <end position="564"/>
    </location>
</feature>
<dbReference type="PANTHER" id="PTHR30290:SF9">
    <property type="entry name" value="OLIGOPEPTIDE-BINDING PROTEIN APPA"/>
    <property type="match status" value="1"/>
</dbReference>
<dbReference type="GO" id="GO:0043190">
    <property type="term" value="C:ATP-binding cassette (ABC) transporter complex"/>
    <property type="evidence" value="ECO:0007669"/>
    <property type="project" value="InterPro"/>
</dbReference>
<dbReference type="InterPro" id="IPR039424">
    <property type="entry name" value="SBP_5"/>
</dbReference>
<evidence type="ECO:0000259" key="6">
    <source>
        <dbReference type="Pfam" id="PF00496"/>
    </source>
</evidence>
<dbReference type="PIRSF" id="PIRSF002741">
    <property type="entry name" value="MppA"/>
    <property type="match status" value="1"/>
</dbReference>
<keyword evidence="2" id="KW-0813">Transport</keyword>
<dbReference type="Gene3D" id="3.90.76.10">
    <property type="entry name" value="Dipeptide-binding Protein, Domain 1"/>
    <property type="match status" value="1"/>
</dbReference>
<dbReference type="Gene3D" id="3.40.190.10">
    <property type="entry name" value="Periplasmic binding protein-like II"/>
    <property type="match status" value="1"/>
</dbReference>
<feature type="region of interest" description="Disordered" evidence="4">
    <location>
        <begin position="32"/>
        <end position="59"/>
    </location>
</feature>
<dbReference type="GO" id="GO:0042597">
    <property type="term" value="C:periplasmic space"/>
    <property type="evidence" value="ECO:0007669"/>
    <property type="project" value="UniProtKB-ARBA"/>
</dbReference>
<evidence type="ECO:0000313" key="8">
    <source>
        <dbReference type="Proteomes" id="UP000266340"/>
    </source>
</evidence>
<feature type="signal peptide" evidence="5">
    <location>
        <begin position="1"/>
        <end position="25"/>
    </location>
</feature>
<evidence type="ECO:0000256" key="1">
    <source>
        <dbReference type="ARBA" id="ARBA00005695"/>
    </source>
</evidence>
<sequence>MKPIAKRSKLGLTFVSLLLVLSALSACGNNNNNKEGASSPGAASKPPASESASASASPQASATQGGVLTYALATSPDTLDPARSGLAVASRVYKTIFDNLVVTDADNNIKPWLATEWTAGEDGLSYTFKLRQDVKFQDGTPFNADAVKFTFDRIKDPATKASNAAAQLSAYASSEVIDPYTIKLNLSTPSRAFLGNLSTSTLGIVSPTAVQKYGEQFGKNPVGTGPFKFVKWEENADIQVERNPDYAWAPGNVDNQGAAYLDGITFKIIPEEATRIGSVQSKQILAAETVPPQNVVSIQGDSSLQLLKVNTVGLPYTLFLNQDKAPWNDVKVRQALQYGIDVGAIVKTLYLGTYEQAWSSLTPGIFGYDASLEGSVKPDADKAAKLLDESGWVTGADGIRVKDGKKLTLHYVDGTPNREKRNDIAVIIQQQLKKIGVEVNIELTKDVLTKVFKSRDYDIYGNSQVNSDPNALYAFYHTAAPGGFGNIAGVSDTQVDQWLEQGAVEKDDAKRAELYKNVQQYIKDNAVIIPIYVFPYTVAAGKSVQGLKFDKSGYPLFNDVNLQK</sequence>
<protein>
    <submittedName>
        <fullName evidence="7">ABC transporter substrate-binding protein</fullName>
    </submittedName>
</protein>
<reference evidence="7 8" key="1">
    <citation type="submission" date="2018-09" db="EMBL/GenBank/DDBJ databases">
        <title>Cohnella cavernae sp. nov., isolated from a karst cave.</title>
        <authorList>
            <person name="Zhu H."/>
        </authorList>
    </citation>
    <scope>NUCLEOTIDE SEQUENCE [LARGE SCALE GENOMIC DNA]</scope>
    <source>
        <strain evidence="7 8">K2E09-144</strain>
    </source>
</reference>
<feature type="compositionally biased region" description="Low complexity" evidence="4">
    <location>
        <begin position="37"/>
        <end position="59"/>
    </location>
</feature>
<evidence type="ECO:0000313" key="7">
    <source>
        <dbReference type="EMBL" id="RIE01118.1"/>
    </source>
</evidence>
<dbReference type="PANTHER" id="PTHR30290">
    <property type="entry name" value="PERIPLASMIC BINDING COMPONENT OF ABC TRANSPORTER"/>
    <property type="match status" value="1"/>
</dbReference>
<dbReference type="RefSeq" id="WP_119151382.1">
    <property type="nucleotide sequence ID" value="NZ_JBHSOV010000041.1"/>
</dbReference>
<dbReference type="EMBL" id="QXJM01000040">
    <property type="protein sequence ID" value="RIE01118.1"/>
    <property type="molecule type" value="Genomic_DNA"/>
</dbReference>